<reference evidence="2 5" key="2">
    <citation type="submission" date="2021-06" db="EMBL/GenBank/DDBJ databases">
        <title>Whole genome sequence of Paenibacillus sophorae DSM23020 for comparative genomics.</title>
        <authorList>
            <person name="Kim M.-J."/>
            <person name="Lee G."/>
            <person name="Shin J.-H."/>
        </authorList>
    </citation>
    <scope>NUCLEOTIDE SEQUENCE [LARGE SCALE GENOMIC DNA]</scope>
    <source>
        <strain evidence="2 5">DSM 23020</strain>
    </source>
</reference>
<dbReference type="Gene3D" id="3.40.50.720">
    <property type="entry name" value="NAD(P)-binding Rossmann-like Domain"/>
    <property type="match status" value="1"/>
</dbReference>
<comment type="similarity">
    <text evidence="1">Belongs to the short-chain dehydrogenases/reductases (SDR) family.</text>
</comment>
<sequence length="295" mass="31469">MSLTILVTGASSGIGNLSAKALAKQGHTVYASMRKINSRNKDKAEDIIQFATANNARIIPVEMDILSQESVNTAVQTIIEQQGKIDVVVHNAGHLVVGVAEAFSTEEMAAVYDTNVLGTQRVNRAVLPYMRKAKDGLLVWVSSTTVKGAFPPFMGPYVAAKAAMDNLALTMSYEIAPLGIETAFIIPGAFTQGTAHFPNAGTPSDKETVNAYAEVSELSKELDARLSGLIPADAHPQAVAEAIVNVVGTPKGQRPFRTVIDFIGDGAEEVTDLSEKLRIEFMKRIGLDAMLTPAL</sequence>
<evidence type="ECO:0000256" key="1">
    <source>
        <dbReference type="RuleBase" id="RU000363"/>
    </source>
</evidence>
<dbReference type="PANTHER" id="PTHR43976">
    <property type="entry name" value="SHORT CHAIN DEHYDROGENASE"/>
    <property type="match status" value="1"/>
</dbReference>
<dbReference type="InterPro" id="IPR036291">
    <property type="entry name" value="NAD(P)-bd_dom_sf"/>
</dbReference>
<dbReference type="Pfam" id="PF00106">
    <property type="entry name" value="adh_short"/>
    <property type="match status" value="1"/>
</dbReference>
<evidence type="ECO:0000313" key="4">
    <source>
        <dbReference type="Proteomes" id="UP000198809"/>
    </source>
</evidence>
<dbReference type="CDD" id="cd05374">
    <property type="entry name" value="17beta-HSD-like_SDR_c"/>
    <property type="match status" value="1"/>
</dbReference>
<dbReference type="STRING" id="1333845.SAMN04487895_10873"/>
<dbReference type="PRINTS" id="PR00080">
    <property type="entry name" value="SDRFAMILY"/>
</dbReference>
<proteinExistence type="inferred from homology"/>
<gene>
    <name evidence="2" type="ORF">KP014_25845</name>
    <name evidence="3" type="ORF">SAMN04487895_10873</name>
</gene>
<dbReference type="EMBL" id="CP076607">
    <property type="protein sequence ID" value="QWU15265.1"/>
    <property type="molecule type" value="Genomic_DNA"/>
</dbReference>
<evidence type="ECO:0000313" key="5">
    <source>
        <dbReference type="Proteomes" id="UP000683429"/>
    </source>
</evidence>
<organism evidence="3 4">
    <name type="scientific">Paenibacillus sophorae</name>
    <dbReference type="NCBI Taxonomy" id="1333845"/>
    <lineage>
        <taxon>Bacteria</taxon>
        <taxon>Bacillati</taxon>
        <taxon>Bacillota</taxon>
        <taxon>Bacilli</taxon>
        <taxon>Bacillales</taxon>
        <taxon>Paenibacillaceae</taxon>
        <taxon>Paenibacillus</taxon>
    </lineage>
</organism>
<dbReference type="PRINTS" id="PR00081">
    <property type="entry name" value="GDHRDH"/>
</dbReference>
<dbReference type="Proteomes" id="UP000198809">
    <property type="component" value="Unassembled WGS sequence"/>
</dbReference>
<dbReference type="OrthoDB" id="9808814at2"/>
<dbReference type="AlphaFoldDB" id="A0A1H8Q522"/>
<accession>A0A1H8Q522</accession>
<dbReference type="PANTHER" id="PTHR43976:SF9">
    <property type="entry name" value="OXIDOREDUCTASE"/>
    <property type="match status" value="1"/>
</dbReference>
<dbReference type="EMBL" id="FODH01000008">
    <property type="protein sequence ID" value="SEO49320.1"/>
    <property type="molecule type" value="Genomic_DNA"/>
</dbReference>
<name>A0A1H8Q522_9BACL</name>
<reference evidence="3 4" key="1">
    <citation type="submission" date="2016-10" db="EMBL/GenBank/DDBJ databases">
        <authorList>
            <person name="de Groot N.N."/>
        </authorList>
    </citation>
    <scope>NUCLEOTIDE SEQUENCE [LARGE SCALE GENOMIC DNA]</scope>
    <source>
        <strain evidence="3 4">CGMCC 1.10238</strain>
    </source>
</reference>
<keyword evidence="5" id="KW-1185">Reference proteome</keyword>
<evidence type="ECO:0000313" key="3">
    <source>
        <dbReference type="EMBL" id="SEO49320.1"/>
    </source>
</evidence>
<dbReference type="RefSeq" id="WP_036603022.1">
    <property type="nucleotide sequence ID" value="NZ_CP076607.1"/>
</dbReference>
<evidence type="ECO:0000313" key="2">
    <source>
        <dbReference type="EMBL" id="QWU15265.1"/>
    </source>
</evidence>
<dbReference type="Proteomes" id="UP000683429">
    <property type="component" value="Chromosome"/>
</dbReference>
<dbReference type="InterPro" id="IPR051911">
    <property type="entry name" value="SDR_oxidoreductase"/>
</dbReference>
<dbReference type="InterPro" id="IPR002347">
    <property type="entry name" value="SDR_fam"/>
</dbReference>
<dbReference type="SUPFAM" id="SSF51735">
    <property type="entry name" value="NAD(P)-binding Rossmann-fold domains"/>
    <property type="match status" value="1"/>
</dbReference>
<protein>
    <submittedName>
        <fullName evidence="3">NADP-dependent 3-hydroxy acid dehydrogenase YdfG</fullName>
    </submittedName>
    <submittedName>
        <fullName evidence="2">SDR family oxidoreductase</fullName>
    </submittedName>
</protein>